<protein>
    <submittedName>
        <fullName evidence="1">5883_t:CDS:1</fullName>
    </submittedName>
</protein>
<dbReference type="AlphaFoldDB" id="A0A9N9F3B3"/>
<gene>
    <name evidence="1" type="ORF">FCALED_LOCUS4029</name>
</gene>
<evidence type="ECO:0000313" key="1">
    <source>
        <dbReference type="EMBL" id="CAG8507636.1"/>
    </source>
</evidence>
<name>A0A9N9F3B3_9GLOM</name>
<dbReference type="OrthoDB" id="2441258at2759"/>
<proteinExistence type="predicted"/>
<keyword evidence="2" id="KW-1185">Reference proteome</keyword>
<organism evidence="1 2">
    <name type="scientific">Funneliformis caledonium</name>
    <dbReference type="NCBI Taxonomy" id="1117310"/>
    <lineage>
        <taxon>Eukaryota</taxon>
        <taxon>Fungi</taxon>
        <taxon>Fungi incertae sedis</taxon>
        <taxon>Mucoromycota</taxon>
        <taxon>Glomeromycotina</taxon>
        <taxon>Glomeromycetes</taxon>
        <taxon>Glomerales</taxon>
        <taxon>Glomeraceae</taxon>
        <taxon>Funneliformis</taxon>
    </lineage>
</organism>
<comment type="caution">
    <text evidence="1">The sequence shown here is derived from an EMBL/GenBank/DDBJ whole genome shotgun (WGS) entry which is preliminary data.</text>
</comment>
<evidence type="ECO:0000313" key="2">
    <source>
        <dbReference type="Proteomes" id="UP000789570"/>
    </source>
</evidence>
<dbReference type="Proteomes" id="UP000789570">
    <property type="component" value="Unassembled WGS sequence"/>
</dbReference>
<dbReference type="Gene3D" id="1.25.40.420">
    <property type="match status" value="1"/>
</dbReference>
<accession>A0A9N9F3B3</accession>
<sequence length="272" mass="32085">MVCLNPQRIFESENFHLIEQHVLSSILKRDDLSLNEFEIWNHIINWGIYNNDDFGESENVHEWSDKEFKSLGETLKELIPLIRFSNMKYKEFHDYVIPYKKILSSSFLTDLEKKFDSLITNQTLNGPTRILLSRKIDSRIIRYDNALKVETWISRSDGTISETTILKYQWKLLFRASLNEKEDYCVDAKGSFIYYFESLSNAKISRVKTDMFYAIPQHKFCGPEFGMIDFSIVDCCNEYKNNSCNPSSKYENTFTIGDFCVEDYEVFQILNK</sequence>
<dbReference type="EMBL" id="CAJVPQ010000752">
    <property type="protein sequence ID" value="CAG8507636.1"/>
    <property type="molecule type" value="Genomic_DNA"/>
</dbReference>
<reference evidence="1" key="1">
    <citation type="submission" date="2021-06" db="EMBL/GenBank/DDBJ databases">
        <authorList>
            <person name="Kallberg Y."/>
            <person name="Tangrot J."/>
            <person name="Rosling A."/>
        </authorList>
    </citation>
    <scope>NUCLEOTIDE SEQUENCE</scope>
    <source>
        <strain evidence="1">UK204</strain>
    </source>
</reference>